<reference evidence="1 2" key="1">
    <citation type="submission" date="2019-07" db="EMBL/GenBank/DDBJ databases">
        <title>Whole genome shotgun sequence of Enterococcus villorum NBRC 100699.</title>
        <authorList>
            <person name="Hosoyama A."/>
            <person name="Uohara A."/>
            <person name="Ohji S."/>
            <person name="Ichikawa N."/>
        </authorList>
    </citation>
    <scope>NUCLEOTIDE SEQUENCE [LARGE SCALE GENOMIC DNA]</scope>
    <source>
        <strain evidence="1 2">NBRC 100699</strain>
    </source>
</reference>
<accession>A0A511IZ57</accession>
<protein>
    <submittedName>
        <fullName evidence="1">Uncharacterized protein</fullName>
    </submittedName>
</protein>
<dbReference type="Proteomes" id="UP000321830">
    <property type="component" value="Unassembled WGS sequence"/>
</dbReference>
<gene>
    <name evidence="1" type="ORF">EVI01_03990</name>
</gene>
<comment type="caution">
    <text evidence="1">The sequence shown here is derived from an EMBL/GenBank/DDBJ whole genome shotgun (WGS) entry which is preliminary data.</text>
</comment>
<proteinExistence type="predicted"/>
<dbReference type="EMBL" id="BJWF01000002">
    <property type="protein sequence ID" value="GEL91062.1"/>
    <property type="molecule type" value="Genomic_DNA"/>
</dbReference>
<name>A0A511IZ57_9ENTE</name>
<evidence type="ECO:0000313" key="2">
    <source>
        <dbReference type="Proteomes" id="UP000321830"/>
    </source>
</evidence>
<evidence type="ECO:0000313" key="1">
    <source>
        <dbReference type="EMBL" id="GEL91062.1"/>
    </source>
</evidence>
<dbReference type="AlphaFoldDB" id="A0A511IZ57"/>
<dbReference type="RefSeq" id="WP_010751972.1">
    <property type="nucleotide sequence ID" value="NZ_BJWF01000002.1"/>
</dbReference>
<sequence>MKLVILSLFFPLFLLFCFMYSNNNLSHEGRESTEQTEQIGQTLVHQPFVVIGTIETISDLEEEGRYVGIVQATAKDHPFSSIFTIKIPKEKFQGKIKKLKRGDRIKFIFSSDRIIATKKMPPQISNDQLSKVIKID</sequence>
<organism evidence="1 2">
    <name type="scientific">Enterococcus villorum</name>
    <dbReference type="NCBI Taxonomy" id="112904"/>
    <lineage>
        <taxon>Bacteria</taxon>
        <taxon>Bacillati</taxon>
        <taxon>Bacillota</taxon>
        <taxon>Bacilli</taxon>
        <taxon>Lactobacillales</taxon>
        <taxon>Enterococcaceae</taxon>
        <taxon>Enterococcus</taxon>
    </lineage>
</organism>